<dbReference type="Pfam" id="PF00531">
    <property type="entry name" value="Death"/>
    <property type="match status" value="1"/>
</dbReference>
<dbReference type="SMART" id="SM00220">
    <property type="entry name" value="S_TKc"/>
    <property type="match status" value="1"/>
</dbReference>
<evidence type="ECO:0000313" key="4">
    <source>
        <dbReference type="Ensembl" id="ENSHCOP00000028031.1"/>
    </source>
</evidence>
<name>A0A3Q2Z7X5_HIPCM</name>
<accession>A0A3Q2Z7X5</accession>
<dbReference type="KEGG" id="hcq:109521234"/>
<dbReference type="Ensembl" id="ENSHCOT00000024774.1">
    <property type="protein sequence ID" value="ENSHCOP00000028031.1"/>
    <property type="gene ID" value="ENSHCOG00000020345.1"/>
</dbReference>
<proteinExistence type="predicted"/>
<keyword evidence="5" id="KW-1185">Reference proteome</keyword>
<dbReference type="PANTHER" id="PTHR44329:SF6">
    <property type="entry name" value="RECEPTOR-INTERACTING SERINE_THREONINE-PROTEIN KINASE 1"/>
    <property type="match status" value="1"/>
</dbReference>
<dbReference type="GO" id="GO:0009893">
    <property type="term" value="P:positive regulation of metabolic process"/>
    <property type="evidence" value="ECO:0007669"/>
    <property type="project" value="UniProtKB-ARBA"/>
</dbReference>
<feature type="domain" description="Protein kinase" evidence="2">
    <location>
        <begin position="16"/>
        <end position="289"/>
    </location>
</feature>
<sequence length="677" mass="75602">MASTPPSSLQLRATDVLRKEHLDDGGFGEVFLCYHARLGPVVMKTMYTGPLRSEDSKRSLLEEGSIMASLNHKRVVRLLGVIMEERGCSLVMELMPRGNLLAMLEKVTVPVSIKGRIILEILEGMVYLTEKKVVHQDIKPENILIDKDFHIKIADLGLATCKTWSKLTKEESLKKSRAGLSVRTRAAGTLSYMAPEHLQSVNAISTEKSDVYSFAIVVWVVVTGKEPYANARNEDQISQCVRNGNRPAMDLIPDNTPAQIVNLMLMCWKHNAVQRPTFLECYNLFRPFYETELAPRVEKDLVHLQALYEGPEELVDKMKSLSMTDECISTDCPAFLESTEKSVNGPVEASIEDIDAISFETNIESGAAHIDPEVSLEEKLQQELDYHRHGSYKCDSQSDIINSQAQKNSPNILSSVTNNNRPSQPEHNTPFVSSVHSWTKAEPVQPSSQEDARYHPAARLHESMTASTPKSSLLQTSTSVNSLPPFNQEHPDSHYIRQQSWPTSSVSETLGYAHDLKKGGVSQDSGTWTGSLRISNARGIQIGNNNNLSIHNYDSTQCFSFLPGNIWTSSQLREGIQKYEKCAVTEEHLEVLRKNIGAKWKLYARRLGLSDVEIETIEHDFSLDGLAEMVHQTLQRWKMKEGSLGCTIGKLCYALEGVIDVDVIQKILNICASTSSI</sequence>
<dbReference type="InterPro" id="IPR011029">
    <property type="entry name" value="DEATH-like_dom_sf"/>
</dbReference>
<reference evidence="4" key="1">
    <citation type="submission" date="2025-08" db="UniProtKB">
        <authorList>
            <consortium name="Ensembl"/>
        </authorList>
    </citation>
    <scope>IDENTIFICATION</scope>
</reference>
<dbReference type="InterPro" id="IPR025735">
    <property type="entry name" value="RHIM"/>
</dbReference>
<evidence type="ECO:0000259" key="2">
    <source>
        <dbReference type="PROSITE" id="PS50011"/>
    </source>
</evidence>
<dbReference type="SUPFAM" id="SSF56112">
    <property type="entry name" value="Protein kinase-like (PK-like)"/>
    <property type="match status" value="1"/>
</dbReference>
<dbReference type="InterPro" id="IPR000488">
    <property type="entry name" value="Death_dom"/>
</dbReference>
<protein>
    <submittedName>
        <fullName evidence="4">Receptor (TNFRSF)-interacting serine-threonine kinase 1, like</fullName>
    </submittedName>
</protein>
<evidence type="ECO:0000256" key="1">
    <source>
        <dbReference type="SAM" id="MobiDB-lite"/>
    </source>
</evidence>
<feature type="domain" description="Death" evidence="3">
    <location>
        <begin position="585"/>
        <end position="671"/>
    </location>
</feature>
<feature type="compositionally biased region" description="Polar residues" evidence="1">
    <location>
        <begin position="404"/>
        <end position="437"/>
    </location>
</feature>
<dbReference type="GO" id="GO:0031349">
    <property type="term" value="P:positive regulation of defense response"/>
    <property type="evidence" value="ECO:0007669"/>
    <property type="project" value="UniProtKB-ARBA"/>
</dbReference>
<dbReference type="SMART" id="SM00005">
    <property type="entry name" value="DEATH"/>
    <property type="match status" value="1"/>
</dbReference>
<dbReference type="GO" id="GO:0005524">
    <property type="term" value="F:ATP binding"/>
    <property type="evidence" value="ECO:0007669"/>
    <property type="project" value="InterPro"/>
</dbReference>
<dbReference type="AlphaFoldDB" id="A0A3Q2Z7X5"/>
<dbReference type="InterPro" id="IPR001245">
    <property type="entry name" value="Ser-Thr/Tyr_kinase_cat_dom"/>
</dbReference>
<dbReference type="InterPro" id="IPR000719">
    <property type="entry name" value="Prot_kinase_dom"/>
</dbReference>
<dbReference type="CTD" id="567460"/>
<organism evidence="4 5">
    <name type="scientific">Hippocampus comes</name>
    <name type="common">Tiger tail seahorse</name>
    <dbReference type="NCBI Taxonomy" id="109280"/>
    <lineage>
        <taxon>Eukaryota</taxon>
        <taxon>Metazoa</taxon>
        <taxon>Chordata</taxon>
        <taxon>Craniata</taxon>
        <taxon>Vertebrata</taxon>
        <taxon>Euteleostomi</taxon>
        <taxon>Actinopterygii</taxon>
        <taxon>Neopterygii</taxon>
        <taxon>Teleostei</taxon>
        <taxon>Neoteleostei</taxon>
        <taxon>Acanthomorphata</taxon>
        <taxon>Syngnathiaria</taxon>
        <taxon>Syngnathiformes</taxon>
        <taxon>Syngnathoidei</taxon>
        <taxon>Syngnathidae</taxon>
        <taxon>Hippocampus</taxon>
    </lineage>
</organism>
<dbReference type="GO" id="GO:0071345">
    <property type="term" value="P:cellular response to cytokine stimulus"/>
    <property type="evidence" value="ECO:0007669"/>
    <property type="project" value="UniProtKB-ARBA"/>
</dbReference>
<dbReference type="SUPFAM" id="SSF47986">
    <property type="entry name" value="DEATH domain"/>
    <property type="match status" value="1"/>
</dbReference>
<dbReference type="RefSeq" id="XP_019734499.1">
    <property type="nucleotide sequence ID" value="XM_019878940.1"/>
</dbReference>
<dbReference type="STRING" id="109280.ENSHCOP00000028031"/>
<dbReference type="Proteomes" id="UP000264820">
    <property type="component" value="Unplaced"/>
</dbReference>
<evidence type="ECO:0000313" key="5">
    <source>
        <dbReference type="Proteomes" id="UP000264820"/>
    </source>
</evidence>
<dbReference type="PROSITE" id="PS00108">
    <property type="entry name" value="PROTEIN_KINASE_ST"/>
    <property type="match status" value="1"/>
</dbReference>
<dbReference type="Gene3D" id="1.10.533.10">
    <property type="entry name" value="Death Domain, Fas"/>
    <property type="match status" value="1"/>
</dbReference>
<dbReference type="InterPro" id="IPR008271">
    <property type="entry name" value="Ser/Thr_kinase_AS"/>
</dbReference>
<evidence type="ECO:0000259" key="3">
    <source>
        <dbReference type="PROSITE" id="PS50017"/>
    </source>
</evidence>
<dbReference type="PANTHER" id="PTHR44329">
    <property type="entry name" value="SERINE/THREONINE-PROTEIN KINASE TNNI3K-RELATED"/>
    <property type="match status" value="1"/>
</dbReference>
<dbReference type="InterPro" id="IPR051681">
    <property type="entry name" value="Ser/Thr_Kinases-Pseudokinases"/>
</dbReference>
<dbReference type="InterPro" id="IPR011009">
    <property type="entry name" value="Kinase-like_dom_sf"/>
</dbReference>
<reference evidence="4" key="2">
    <citation type="submission" date="2025-09" db="UniProtKB">
        <authorList>
            <consortium name="Ensembl"/>
        </authorList>
    </citation>
    <scope>IDENTIFICATION</scope>
</reference>
<dbReference type="GeneID" id="109521234"/>
<dbReference type="GO" id="GO:0043123">
    <property type="term" value="P:positive regulation of canonical NF-kappaB signal transduction"/>
    <property type="evidence" value="ECO:0007669"/>
    <property type="project" value="UniProtKB-ARBA"/>
</dbReference>
<dbReference type="Gene3D" id="1.10.510.10">
    <property type="entry name" value="Transferase(Phosphotransferase) domain 1"/>
    <property type="match status" value="1"/>
</dbReference>
<dbReference type="GO" id="GO:0004706">
    <property type="term" value="F:JUN kinase kinase kinase activity"/>
    <property type="evidence" value="ECO:0007669"/>
    <property type="project" value="TreeGrafter"/>
</dbReference>
<dbReference type="PROSITE" id="PS50017">
    <property type="entry name" value="DEATH_DOMAIN"/>
    <property type="match status" value="1"/>
</dbReference>
<feature type="region of interest" description="Disordered" evidence="1">
    <location>
        <begin position="404"/>
        <end position="453"/>
    </location>
</feature>
<dbReference type="FunFam" id="1.10.510.10:FF:000472">
    <property type="entry name" value="Receptor interacting serine/threonine kinase 1"/>
    <property type="match status" value="1"/>
</dbReference>
<dbReference type="Pfam" id="PF07714">
    <property type="entry name" value="PK_Tyr_Ser-Thr"/>
    <property type="match status" value="1"/>
</dbReference>
<dbReference type="PROSITE" id="PS50011">
    <property type="entry name" value="PROTEIN_KINASE_DOM"/>
    <property type="match status" value="1"/>
</dbReference>
<dbReference type="OMA" id="NVYTGPK"/>
<dbReference type="OrthoDB" id="535509at2759"/>
<dbReference type="GeneTree" id="ENSGT00940000159347"/>
<dbReference type="Pfam" id="PF12721">
    <property type="entry name" value="RHIM"/>
    <property type="match status" value="1"/>
</dbReference>